<protein>
    <submittedName>
        <fullName evidence="1">Uncharacterized protein</fullName>
    </submittedName>
</protein>
<evidence type="ECO:0000313" key="2">
    <source>
        <dbReference type="Proteomes" id="UP000244755"/>
    </source>
</evidence>
<organism evidence="1 2">
    <name type="scientific">Methylobacterium currus</name>
    <dbReference type="NCBI Taxonomy" id="2051553"/>
    <lineage>
        <taxon>Bacteria</taxon>
        <taxon>Pseudomonadati</taxon>
        <taxon>Pseudomonadota</taxon>
        <taxon>Alphaproteobacteria</taxon>
        <taxon>Hyphomicrobiales</taxon>
        <taxon>Methylobacteriaceae</taxon>
        <taxon>Methylobacterium</taxon>
    </lineage>
</organism>
<dbReference type="EMBL" id="CP028844">
    <property type="protein sequence ID" value="AWB25533.1"/>
    <property type="molecule type" value="Genomic_DNA"/>
</dbReference>
<sequence>MATIDEVGAGTGSVTMGEDGVAVSVAQAETVPDTAPPSMFRPTMRDVEASASQTDGVTVKPQPMMPDVPLGGETAPFAEPDATADQALILGPSEQGETTGTEIPVAEAEGGTPAVLPTEVLADGTNLFGDRAAMWSGDPSEVGAGYSLDPPHDEVCLCNEIAVTAGAEV</sequence>
<reference evidence="1 2" key="1">
    <citation type="submission" date="2018-04" db="EMBL/GenBank/DDBJ databases">
        <title>Methylobacterium sp. PR1016A genome.</title>
        <authorList>
            <person name="Park W."/>
        </authorList>
    </citation>
    <scope>NUCLEOTIDE SEQUENCE [LARGE SCALE GENOMIC DNA]</scope>
    <source>
        <strain evidence="1 2">PR1016A</strain>
    </source>
</reference>
<evidence type="ECO:0000313" key="1">
    <source>
        <dbReference type="EMBL" id="AWB25533.1"/>
    </source>
</evidence>
<proteinExistence type="predicted"/>
<dbReference type="KEGG" id="mee:DA075_32185"/>
<gene>
    <name evidence="1" type="ORF">DA075_32185</name>
</gene>
<dbReference type="Proteomes" id="UP000244755">
    <property type="component" value="Chromosome 2"/>
</dbReference>
<name>A0A2R4WVG3_9HYPH</name>
<dbReference type="AlphaFoldDB" id="A0A2R4WVG3"/>
<accession>A0A2R4WVG3</accession>
<keyword evidence="2" id="KW-1185">Reference proteome</keyword>